<keyword evidence="8" id="KW-1185">Reference proteome</keyword>
<dbReference type="EMBL" id="OC854682">
    <property type="protein sequence ID" value="CAD7620031.1"/>
    <property type="molecule type" value="Genomic_DNA"/>
</dbReference>
<reference evidence="7" key="1">
    <citation type="submission" date="2020-11" db="EMBL/GenBank/DDBJ databases">
        <authorList>
            <person name="Tran Van P."/>
        </authorList>
    </citation>
    <scope>NUCLEOTIDE SEQUENCE</scope>
</reference>
<dbReference type="InterPro" id="IPR000061">
    <property type="entry name" value="Surp"/>
</dbReference>
<feature type="domain" description="SURP motif" evidence="6">
    <location>
        <begin position="205"/>
        <end position="251"/>
    </location>
</feature>
<feature type="compositionally biased region" description="Low complexity" evidence="5">
    <location>
        <begin position="98"/>
        <end position="112"/>
    </location>
</feature>
<evidence type="ECO:0000256" key="1">
    <source>
        <dbReference type="ARBA" id="ARBA00004123"/>
    </source>
</evidence>
<dbReference type="GO" id="GO:0005654">
    <property type="term" value="C:nucleoplasm"/>
    <property type="evidence" value="ECO:0007669"/>
    <property type="project" value="TreeGrafter"/>
</dbReference>
<name>A0A7R9KBQ4_9ACAR</name>
<keyword evidence="2" id="KW-0507">mRNA processing</keyword>
<dbReference type="EMBL" id="CAJPIZ010000107">
    <property type="protein sequence ID" value="CAG2100461.1"/>
    <property type="molecule type" value="Genomic_DNA"/>
</dbReference>
<dbReference type="Proteomes" id="UP000759131">
    <property type="component" value="Unassembled WGS sequence"/>
</dbReference>
<protein>
    <recommendedName>
        <fullName evidence="6">SURP motif domain-containing protein</fullName>
    </recommendedName>
</protein>
<dbReference type="InterPro" id="IPR040169">
    <property type="entry name" value="SUGP1/2"/>
</dbReference>
<feature type="region of interest" description="Disordered" evidence="5">
    <location>
        <begin position="1"/>
        <end position="112"/>
    </location>
</feature>
<evidence type="ECO:0000256" key="4">
    <source>
        <dbReference type="ARBA" id="ARBA00023242"/>
    </source>
</evidence>
<dbReference type="AlphaFoldDB" id="A0A7R9KBQ4"/>
<dbReference type="GO" id="GO:0003723">
    <property type="term" value="F:RNA binding"/>
    <property type="evidence" value="ECO:0007669"/>
    <property type="project" value="InterPro"/>
</dbReference>
<evidence type="ECO:0000256" key="2">
    <source>
        <dbReference type="ARBA" id="ARBA00022664"/>
    </source>
</evidence>
<sequence length="511" mass="58469">MTLELPSLDPKLMDKAMNKSNASRSARREQLSQQERLIEQRKQEIENKLNQLSSKESKESNNDSNDDKESTPPTLSIEPKSPQTSQVTQTVAPIDANESPAETTTTAETSAQSIVNKFQNDGSFLAKFLEMNKQKSVKQDIEPIEKTETEDSKKNIKPIKMVIKENTSKLKAISSSETSNVKLFEDDIKESLLILYDNSVATEWKTAISVTMNGAEAEDNIRQSKLEDNLYSWLRDKESENYKYYQQRVEELGEAKVRAQNDGLFDDSAESSSSSKPVKRQRKSRWSDEKVATMPSDPKLVEYAIQVFGTTELTADQWKQLEDQRKMKLLFEMLQKKQRTNQMLAKSGKVKYEYDSDEDVEDGTWEHKRRLTYHVRQAYGTSAQRGNFYIMVTHHGRQAYGTSAQRGDIYIMVTHHGRQAYGTSAQRGNFYIMVTHHGRQAYGTSAQRLEFYIMVTHHGRQAYDTSAQRGNFYIMVTYHGRQAYGTSAQRGDFYIMVTNHGRQAYGTSAQV</sequence>
<organism evidence="7">
    <name type="scientific">Medioppia subpectinata</name>
    <dbReference type="NCBI Taxonomy" id="1979941"/>
    <lineage>
        <taxon>Eukaryota</taxon>
        <taxon>Metazoa</taxon>
        <taxon>Ecdysozoa</taxon>
        <taxon>Arthropoda</taxon>
        <taxon>Chelicerata</taxon>
        <taxon>Arachnida</taxon>
        <taxon>Acari</taxon>
        <taxon>Acariformes</taxon>
        <taxon>Sarcoptiformes</taxon>
        <taxon>Oribatida</taxon>
        <taxon>Brachypylina</taxon>
        <taxon>Oppioidea</taxon>
        <taxon>Oppiidae</taxon>
        <taxon>Medioppia</taxon>
    </lineage>
</organism>
<dbReference type="Gene3D" id="1.10.10.790">
    <property type="entry name" value="Surp module"/>
    <property type="match status" value="1"/>
</dbReference>
<dbReference type="PANTHER" id="PTHR23340">
    <property type="entry name" value="ARGININE/SERINE RICH SPLICING FACTOR SF4/14"/>
    <property type="match status" value="1"/>
</dbReference>
<evidence type="ECO:0000313" key="8">
    <source>
        <dbReference type="Proteomes" id="UP000759131"/>
    </source>
</evidence>
<feature type="compositionally biased region" description="Basic and acidic residues" evidence="5">
    <location>
        <begin position="55"/>
        <end position="70"/>
    </location>
</feature>
<dbReference type="OrthoDB" id="4822at2759"/>
<dbReference type="InterPro" id="IPR035967">
    <property type="entry name" value="SWAP/Surp_sf"/>
</dbReference>
<evidence type="ECO:0000259" key="6">
    <source>
        <dbReference type="Pfam" id="PF01805"/>
    </source>
</evidence>
<dbReference type="GO" id="GO:0006397">
    <property type="term" value="P:mRNA processing"/>
    <property type="evidence" value="ECO:0007669"/>
    <property type="project" value="UniProtKB-KW"/>
</dbReference>
<dbReference type="GO" id="GO:0008380">
    <property type="term" value="P:RNA splicing"/>
    <property type="evidence" value="ECO:0007669"/>
    <property type="project" value="UniProtKB-KW"/>
</dbReference>
<feature type="compositionally biased region" description="Basic and acidic residues" evidence="5">
    <location>
        <begin position="26"/>
        <end position="47"/>
    </location>
</feature>
<dbReference type="SUPFAM" id="SSF109905">
    <property type="entry name" value="Surp module (SWAP domain)"/>
    <property type="match status" value="1"/>
</dbReference>
<dbReference type="Pfam" id="PF01805">
    <property type="entry name" value="Surp"/>
    <property type="match status" value="1"/>
</dbReference>
<feature type="region of interest" description="Disordered" evidence="5">
    <location>
        <begin position="264"/>
        <end position="291"/>
    </location>
</feature>
<keyword evidence="3" id="KW-0508">mRNA splicing</keyword>
<evidence type="ECO:0000256" key="3">
    <source>
        <dbReference type="ARBA" id="ARBA00023187"/>
    </source>
</evidence>
<feature type="compositionally biased region" description="Polar residues" evidence="5">
    <location>
        <begin position="81"/>
        <end position="91"/>
    </location>
</feature>
<evidence type="ECO:0000256" key="5">
    <source>
        <dbReference type="SAM" id="MobiDB-lite"/>
    </source>
</evidence>
<accession>A0A7R9KBQ4</accession>
<gene>
    <name evidence="7" type="ORF">OSB1V03_LOCUS527</name>
</gene>
<evidence type="ECO:0000313" key="7">
    <source>
        <dbReference type="EMBL" id="CAD7620031.1"/>
    </source>
</evidence>
<dbReference type="PANTHER" id="PTHR23340:SF0">
    <property type="entry name" value="SURP AND G-PATCH DOMAIN-CONTAINING PROTEIN 1 ISOFORM X1"/>
    <property type="match status" value="1"/>
</dbReference>
<keyword evidence="4" id="KW-0539">Nucleus</keyword>
<proteinExistence type="predicted"/>
<comment type="subcellular location">
    <subcellularLocation>
        <location evidence="1">Nucleus</location>
    </subcellularLocation>
</comment>